<feature type="transmembrane region" description="Helical" evidence="1">
    <location>
        <begin position="168"/>
        <end position="195"/>
    </location>
</feature>
<keyword evidence="4" id="KW-1185">Reference proteome</keyword>
<sequence length="224" mass="25590">MYRLSKKLEDYIESRMNGDSSWKGIQVIVSDANVPDEGEHKIMSFIRYQRCLPGYDCNTYNCLYGLDTDLIMLALATHEVHFLILREDVLFQEQQPAFRSCSTTSNRETEPFSSETLKHVPVAKRPYEQQADETEIFNLDLPMDMTKNSSADINDVSPKVHRGSTMGAFIPSLVLTTGAFILFLWCAILVLVSYLNFPFQYGLSQVSVKFQKGQPFKPFDQLMS</sequence>
<evidence type="ECO:0000313" key="4">
    <source>
        <dbReference type="Proteomes" id="UP000593561"/>
    </source>
</evidence>
<dbReference type="GO" id="GO:0005634">
    <property type="term" value="C:nucleus"/>
    <property type="evidence" value="ECO:0007669"/>
    <property type="project" value="TreeGrafter"/>
</dbReference>
<evidence type="ECO:0000256" key="1">
    <source>
        <dbReference type="SAM" id="Phobius"/>
    </source>
</evidence>
<dbReference type="Proteomes" id="UP000593561">
    <property type="component" value="Unassembled WGS sequence"/>
</dbReference>
<protein>
    <recommendedName>
        <fullName evidence="2">Xrn1 N-terminal domain-containing protein</fullName>
    </recommendedName>
</protein>
<dbReference type="Pfam" id="PF03159">
    <property type="entry name" value="XRN_N"/>
    <property type="match status" value="1"/>
</dbReference>
<evidence type="ECO:0000259" key="2">
    <source>
        <dbReference type="Pfam" id="PF03159"/>
    </source>
</evidence>
<feature type="non-terminal residue" evidence="3">
    <location>
        <position position="224"/>
    </location>
</feature>
<dbReference type="PANTHER" id="PTHR12341:SF62">
    <property type="entry name" value="5'-3' EXORIBONUCLEASE 3-LIKE"/>
    <property type="match status" value="1"/>
</dbReference>
<comment type="caution">
    <text evidence="3">The sequence shown here is derived from an EMBL/GenBank/DDBJ whole genome shotgun (WGS) entry which is preliminary data.</text>
</comment>
<evidence type="ECO:0000313" key="3">
    <source>
        <dbReference type="EMBL" id="MBA0633321.1"/>
    </source>
</evidence>
<dbReference type="GO" id="GO:0000956">
    <property type="term" value="P:nuclear-transcribed mRNA catabolic process"/>
    <property type="evidence" value="ECO:0007669"/>
    <property type="project" value="TreeGrafter"/>
</dbReference>
<dbReference type="EMBL" id="JABFAC010000013">
    <property type="protein sequence ID" value="MBA0633321.1"/>
    <property type="molecule type" value="Genomic_DNA"/>
</dbReference>
<dbReference type="Gene3D" id="3.40.50.12390">
    <property type="match status" value="1"/>
</dbReference>
<feature type="domain" description="Xrn1 N-terminal" evidence="2">
    <location>
        <begin position="1"/>
        <end position="88"/>
    </location>
</feature>
<organism evidence="3 4">
    <name type="scientific">Gossypium davidsonii</name>
    <name type="common">Davidson's cotton</name>
    <name type="synonym">Gossypium klotzschianum subsp. davidsonii</name>
    <dbReference type="NCBI Taxonomy" id="34287"/>
    <lineage>
        <taxon>Eukaryota</taxon>
        <taxon>Viridiplantae</taxon>
        <taxon>Streptophyta</taxon>
        <taxon>Embryophyta</taxon>
        <taxon>Tracheophyta</taxon>
        <taxon>Spermatophyta</taxon>
        <taxon>Magnoliopsida</taxon>
        <taxon>eudicotyledons</taxon>
        <taxon>Gunneridae</taxon>
        <taxon>Pentapetalae</taxon>
        <taxon>rosids</taxon>
        <taxon>malvids</taxon>
        <taxon>Malvales</taxon>
        <taxon>Malvaceae</taxon>
        <taxon>Malvoideae</taxon>
        <taxon>Gossypium</taxon>
    </lineage>
</organism>
<dbReference type="GO" id="GO:0003723">
    <property type="term" value="F:RNA binding"/>
    <property type="evidence" value="ECO:0007669"/>
    <property type="project" value="TreeGrafter"/>
</dbReference>
<keyword evidence="1" id="KW-0812">Transmembrane</keyword>
<keyword evidence="1" id="KW-1133">Transmembrane helix</keyword>
<proteinExistence type="predicted"/>
<dbReference type="AlphaFoldDB" id="A0A7J8T4N1"/>
<dbReference type="PANTHER" id="PTHR12341">
    <property type="entry name" value="5'-&gt;3' EXORIBONUCLEASE"/>
    <property type="match status" value="1"/>
</dbReference>
<reference evidence="3 4" key="1">
    <citation type="journal article" date="2019" name="Genome Biol. Evol.">
        <title>Insights into the evolution of the New World diploid cottons (Gossypium, subgenus Houzingenia) based on genome sequencing.</title>
        <authorList>
            <person name="Grover C.E."/>
            <person name="Arick M.A. 2nd"/>
            <person name="Thrash A."/>
            <person name="Conover J.L."/>
            <person name="Sanders W.S."/>
            <person name="Peterson D.G."/>
            <person name="Frelichowski J.E."/>
            <person name="Scheffler J.A."/>
            <person name="Scheffler B.E."/>
            <person name="Wendel J.F."/>
        </authorList>
    </citation>
    <scope>NUCLEOTIDE SEQUENCE [LARGE SCALE GENOMIC DNA]</scope>
    <source>
        <strain evidence="3">27</strain>
        <tissue evidence="3">Leaf</tissue>
    </source>
</reference>
<name>A0A7J8T4N1_GOSDV</name>
<gene>
    <name evidence="3" type="ORF">Godav_001940</name>
</gene>
<keyword evidence="1" id="KW-0472">Membrane</keyword>
<dbReference type="GO" id="GO:0004534">
    <property type="term" value="F:5'-3' RNA exonuclease activity"/>
    <property type="evidence" value="ECO:0007669"/>
    <property type="project" value="TreeGrafter"/>
</dbReference>
<dbReference type="InterPro" id="IPR004859">
    <property type="entry name" value="Xrn1_N"/>
</dbReference>
<dbReference type="InterPro" id="IPR027073">
    <property type="entry name" value="5_3_exoribonuclease"/>
</dbReference>
<accession>A0A7J8T4N1</accession>